<dbReference type="AlphaFoldDB" id="A0AAD7ZX68"/>
<reference evidence="1" key="1">
    <citation type="journal article" date="2023" name="IScience">
        <title>Live-bearing cockroach genome reveals convergent evolutionary mechanisms linked to viviparity in insects and beyond.</title>
        <authorList>
            <person name="Fouks B."/>
            <person name="Harrison M.C."/>
            <person name="Mikhailova A.A."/>
            <person name="Marchal E."/>
            <person name="English S."/>
            <person name="Carruthers M."/>
            <person name="Jennings E.C."/>
            <person name="Chiamaka E.L."/>
            <person name="Frigard R.A."/>
            <person name="Pippel M."/>
            <person name="Attardo G.M."/>
            <person name="Benoit J.B."/>
            <person name="Bornberg-Bauer E."/>
            <person name="Tobe S.S."/>
        </authorList>
    </citation>
    <scope>NUCLEOTIDE SEQUENCE</scope>
    <source>
        <strain evidence="1">Stay&amp;Tobe</strain>
    </source>
</reference>
<evidence type="ECO:0000313" key="1">
    <source>
        <dbReference type="EMBL" id="KAJ9588429.1"/>
    </source>
</evidence>
<comment type="caution">
    <text evidence="1">The sequence shown here is derived from an EMBL/GenBank/DDBJ whole genome shotgun (WGS) entry which is preliminary data.</text>
</comment>
<reference evidence="1" key="2">
    <citation type="submission" date="2023-05" db="EMBL/GenBank/DDBJ databases">
        <authorList>
            <person name="Fouks B."/>
        </authorList>
    </citation>
    <scope>NUCLEOTIDE SEQUENCE</scope>
    <source>
        <strain evidence="1">Stay&amp;Tobe</strain>
        <tissue evidence="1">Testes</tissue>
    </source>
</reference>
<name>A0AAD7ZX68_DIPPU</name>
<feature type="non-terminal residue" evidence="1">
    <location>
        <position position="1"/>
    </location>
</feature>
<accession>A0AAD7ZX68</accession>
<organism evidence="1 2">
    <name type="scientific">Diploptera punctata</name>
    <name type="common">Pacific beetle cockroach</name>
    <dbReference type="NCBI Taxonomy" id="6984"/>
    <lineage>
        <taxon>Eukaryota</taxon>
        <taxon>Metazoa</taxon>
        <taxon>Ecdysozoa</taxon>
        <taxon>Arthropoda</taxon>
        <taxon>Hexapoda</taxon>
        <taxon>Insecta</taxon>
        <taxon>Pterygota</taxon>
        <taxon>Neoptera</taxon>
        <taxon>Polyneoptera</taxon>
        <taxon>Dictyoptera</taxon>
        <taxon>Blattodea</taxon>
        <taxon>Blaberoidea</taxon>
        <taxon>Blaberidae</taxon>
        <taxon>Diplopterinae</taxon>
        <taxon>Diploptera</taxon>
    </lineage>
</organism>
<dbReference type="EMBL" id="JASPKZ010005682">
    <property type="protein sequence ID" value="KAJ9588429.1"/>
    <property type="molecule type" value="Genomic_DNA"/>
</dbReference>
<dbReference type="Proteomes" id="UP001233999">
    <property type="component" value="Unassembled WGS sequence"/>
</dbReference>
<protein>
    <submittedName>
        <fullName evidence="1">Uncharacterized protein</fullName>
    </submittedName>
</protein>
<sequence>FINNSIQFSIIPHIFYVLFRSVQPFWSVFYKSINSIIEMLRCSNKRRCQLEPMTSELP</sequence>
<gene>
    <name evidence="1" type="ORF">L9F63_018209</name>
</gene>
<keyword evidence="2" id="KW-1185">Reference proteome</keyword>
<proteinExistence type="predicted"/>
<evidence type="ECO:0000313" key="2">
    <source>
        <dbReference type="Proteomes" id="UP001233999"/>
    </source>
</evidence>
<feature type="non-terminal residue" evidence="1">
    <location>
        <position position="58"/>
    </location>
</feature>